<dbReference type="AlphaFoldDB" id="A0A830C599"/>
<organism evidence="1 2">
    <name type="scientific">Phtheirospermum japonicum</name>
    <dbReference type="NCBI Taxonomy" id="374723"/>
    <lineage>
        <taxon>Eukaryota</taxon>
        <taxon>Viridiplantae</taxon>
        <taxon>Streptophyta</taxon>
        <taxon>Embryophyta</taxon>
        <taxon>Tracheophyta</taxon>
        <taxon>Spermatophyta</taxon>
        <taxon>Magnoliopsida</taxon>
        <taxon>eudicotyledons</taxon>
        <taxon>Gunneridae</taxon>
        <taxon>Pentapetalae</taxon>
        <taxon>asterids</taxon>
        <taxon>lamiids</taxon>
        <taxon>Lamiales</taxon>
        <taxon>Orobanchaceae</taxon>
        <taxon>Orobanchaceae incertae sedis</taxon>
        <taxon>Phtheirospermum</taxon>
    </lineage>
</organism>
<gene>
    <name evidence="1" type="ORF">PHJA_001571400</name>
</gene>
<protein>
    <submittedName>
        <fullName evidence="1">Rapid alkalinization factor</fullName>
    </submittedName>
</protein>
<proteinExistence type="predicted"/>
<sequence length="114" mass="13251">MPAKTSTVLRRIILRLAKDRSGSAWPMVSSKWIRNQPTHISLQNIHQLRCAYRRLYPLLQQRRIVLQLPTRCPSQSVQANMQPGHTLRPGLINYCSDLIPPRQMNITYTFEISI</sequence>
<reference evidence="1" key="1">
    <citation type="submission" date="2020-07" db="EMBL/GenBank/DDBJ databases">
        <title>Ethylene signaling mediates host invasion by parasitic plants.</title>
        <authorList>
            <person name="Yoshida S."/>
        </authorList>
    </citation>
    <scope>NUCLEOTIDE SEQUENCE</scope>
    <source>
        <strain evidence="1">Okayama</strain>
    </source>
</reference>
<keyword evidence="2" id="KW-1185">Reference proteome</keyword>
<dbReference type="EMBL" id="BMAC01000343">
    <property type="protein sequence ID" value="GFP94269.1"/>
    <property type="molecule type" value="Genomic_DNA"/>
</dbReference>
<comment type="caution">
    <text evidence="1">The sequence shown here is derived from an EMBL/GenBank/DDBJ whole genome shotgun (WGS) entry which is preliminary data.</text>
</comment>
<evidence type="ECO:0000313" key="2">
    <source>
        <dbReference type="Proteomes" id="UP000653305"/>
    </source>
</evidence>
<evidence type="ECO:0000313" key="1">
    <source>
        <dbReference type="EMBL" id="GFP94269.1"/>
    </source>
</evidence>
<dbReference type="Proteomes" id="UP000653305">
    <property type="component" value="Unassembled WGS sequence"/>
</dbReference>
<accession>A0A830C599</accession>
<name>A0A830C599_9LAMI</name>